<reference evidence="2" key="1">
    <citation type="submission" date="2019-08" db="EMBL/GenBank/DDBJ databases">
        <authorList>
            <person name="Kucharzyk K."/>
            <person name="Murdoch R.W."/>
            <person name="Higgins S."/>
            <person name="Loffler F."/>
        </authorList>
    </citation>
    <scope>NUCLEOTIDE SEQUENCE</scope>
</reference>
<feature type="compositionally biased region" description="Polar residues" evidence="1">
    <location>
        <begin position="54"/>
        <end position="65"/>
    </location>
</feature>
<proteinExistence type="predicted"/>
<evidence type="ECO:0000256" key="1">
    <source>
        <dbReference type="SAM" id="MobiDB-lite"/>
    </source>
</evidence>
<dbReference type="InterPro" id="IPR028994">
    <property type="entry name" value="Integrin_alpha_N"/>
</dbReference>
<feature type="compositionally biased region" description="Polar residues" evidence="1">
    <location>
        <begin position="27"/>
        <end position="38"/>
    </location>
</feature>
<feature type="region of interest" description="Disordered" evidence="1">
    <location>
        <begin position="54"/>
        <end position="90"/>
    </location>
</feature>
<dbReference type="AlphaFoldDB" id="A0A645B3L4"/>
<protein>
    <submittedName>
        <fullName evidence="2">Uncharacterized protein</fullName>
    </submittedName>
</protein>
<comment type="caution">
    <text evidence="2">The sequence shown here is derived from an EMBL/GenBank/DDBJ whole genome shotgun (WGS) entry which is preliminary data.</text>
</comment>
<gene>
    <name evidence="2" type="ORF">SDC9_106833</name>
</gene>
<dbReference type="EMBL" id="VSSQ01017564">
    <property type="protein sequence ID" value="MPM59987.1"/>
    <property type="molecule type" value="Genomic_DNA"/>
</dbReference>
<sequence length="121" mass="12856">MKAKLFISAIAVVLSVGMVTAQNQNPVRKDTTTSTQNGPAFVDKDNNGACDNFENGTPRNPNANGKQRLLDGSGRGMGFRNGKGMPRRGRGQGCCIGLRNGKGSAVNFVDANKNGICDRRE</sequence>
<organism evidence="2">
    <name type="scientific">bioreactor metagenome</name>
    <dbReference type="NCBI Taxonomy" id="1076179"/>
    <lineage>
        <taxon>unclassified sequences</taxon>
        <taxon>metagenomes</taxon>
        <taxon>ecological metagenomes</taxon>
    </lineage>
</organism>
<dbReference type="SUPFAM" id="SSF69318">
    <property type="entry name" value="Integrin alpha N-terminal domain"/>
    <property type="match status" value="1"/>
</dbReference>
<accession>A0A645B3L4</accession>
<evidence type="ECO:0000313" key="2">
    <source>
        <dbReference type="EMBL" id="MPM59987.1"/>
    </source>
</evidence>
<feature type="region of interest" description="Disordered" evidence="1">
    <location>
        <begin position="27"/>
        <end position="46"/>
    </location>
</feature>
<name>A0A645B3L4_9ZZZZ</name>